<evidence type="ECO:0000313" key="2">
    <source>
        <dbReference type="EMBL" id="KAG7043547.1"/>
    </source>
</evidence>
<evidence type="ECO:0000313" key="3">
    <source>
        <dbReference type="Proteomes" id="UP000699042"/>
    </source>
</evidence>
<dbReference type="EMBL" id="JAESDN010000012">
    <property type="protein sequence ID" value="KAG7043547.1"/>
    <property type="molecule type" value="Genomic_DNA"/>
</dbReference>
<dbReference type="Proteomes" id="UP000699042">
    <property type="component" value="Unassembled WGS sequence"/>
</dbReference>
<comment type="caution">
    <text evidence="2">The sequence shown here is derived from an EMBL/GenBank/DDBJ whole genome shotgun (WGS) entry which is preliminary data.</text>
</comment>
<dbReference type="SUPFAM" id="SSF56784">
    <property type="entry name" value="HAD-like"/>
    <property type="match status" value="1"/>
</dbReference>
<dbReference type="PANTHER" id="PTHR28181:SF1">
    <property type="entry name" value="COLD TOLERANCE PROTEIN 1"/>
    <property type="match status" value="1"/>
</dbReference>
<protein>
    <submittedName>
        <fullName evidence="2">Transcription initiation factor IIF</fullName>
    </submittedName>
</protein>
<name>A0A9P7QUS9_9PEZI</name>
<accession>A0A9P7QUS9</accession>
<keyword evidence="3" id="KW-1185">Reference proteome</keyword>
<dbReference type="Pfam" id="PF12710">
    <property type="entry name" value="HAD"/>
    <property type="match status" value="1"/>
</dbReference>
<gene>
    <name evidence="2" type="ORF">JMJ77_003251</name>
</gene>
<feature type="region of interest" description="Disordered" evidence="1">
    <location>
        <begin position="419"/>
        <end position="479"/>
    </location>
</feature>
<dbReference type="InterPro" id="IPR050849">
    <property type="entry name" value="HAD-like_hydrolase_phosphatase"/>
</dbReference>
<proteinExistence type="predicted"/>
<dbReference type="Gene3D" id="3.40.50.1000">
    <property type="entry name" value="HAD superfamily/HAD-like"/>
    <property type="match status" value="1"/>
</dbReference>
<dbReference type="InterPro" id="IPR036412">
    <property type="entry name" value="HAD-like_sf"/>
</dbReference>
<reference evidence="2" key="1">
    <citation type="submission" date="2021-05" db="EMBL/GenBank/DDBJ databases">
        <title>Comparative genomics of three Colletotrichum scovillei strains and genetic complementation revealed genes involved fungal growth and virulence on chili pepper.</title>
        <authorList>
            <person name="Hsieh D.-K."/>
            <person name="Chuang S.-C."/>
            <person name="Chen C.-Y."/>
            <person name="Chao Y.-T."/>
            <person name="Lu M.-Y.J."/>
            <person name="Lee M.-H."/>
            <person name="Shih M.-C."/>
        </authorList>
    </citation>
    <scope>NUCLEOTIDE SEQUENCE</scope>
    <source>
        <strain evidence="2">Coll-153</strain>
    </source>
</reference>
<dbReference type="InterPro" id="IPR023214">
    <property type="entry name" value="HAD_sf"/>
</dbReference>
<feature type="compositionally biased region" description="Low complexity" evidence="1">
    <location>
        <begin position="426"/>
        <end position="450"/>
    </location>
</feature>
<dbReference type="PANTHER" id="PTHR28181">
    <property type="entry name" value="UPF0655 PROTEIN YCR015C"/>
    <property type="match status" value="1"/>
</dbReference>
<sequence>MPPLTPNLVLDFDGTITTKDTIGTLAEIGLQFQQQRGVDLSSNWQQILLDYSKDHASHVSTYLPIADDRSSLEDELAFLRGLKEVEMRSVQRVESSGIFQGISLEHLTLAGETCRKEGRIKLRDGFAELMSAAREKGWSVAVVSVNWSRSFIKGVLSDYSVDVVANEIELNGSISGPEVEGSTTRQASLMTCEDKLRALRTLAARRGVEDVGTLVYFGDSTTDIECILATRGVVISSNAESSLMKTLRRIGYQVPKVEDVRAPGGTAWASTFSEILETTMCFYRATVYECKHSELGKKVTICKLQRDLLKYTESNTGHTCIERRVHSMNCVRKAGVCDKCKRLDTLKDRTANAFKSLQNTLRKSKVVDDDSGDDDLRALETFEAVEVPKVELASNDDSSAAHEIFELIPTPRLDMISDELDDEESATSSKGETSAASEASETSETQGTSESSHKTVEAMDTTKNIVKDEATGEPQGSSI</sequence>
<organism evidence="2 3">
    <name type="scientific">Colletotrichum scovillei</name>
    <dbReference type="NCBI Taxonomy" id="1209932"/>
    <lineage>
        <taxon>Eukaryota</taxon>
        <taxon>Fungi</taxon>
        <taxon>Dikarya</taxon>
        <taxon>Ascomycota</taxon>
        <taxon>Pezizomycotina</taxon>
        <taxon>Sordariomycetes</taxon>
        <taxon>Hypocreomycetidae</taxon>
        <taxon>Glomerellales</taxon>
        <taxon>Glomerellaceae</taxon>
        <taxon>Colletotrichum</taxon>
        <taxon>Colletotrichum acutatum species complex</taxon>
    </lineage>
</organism>
<dbReference type="AlphaFoldDB" id="A0A9P7QUS9"/>
<evidence type="ECO:0000256" key="1">
    <source>
        <dbReference type="SAM" id="MobiDB-lite"/>
    </source>
</evidence>